<dbReference type="InterPro" id="IPR001757">
    <property type="entry name" value="P_typ_ATPase"/>
</dbReference>
<keyword evidence="2 6" id="KW-0812">Transmembrane</keyword>
<feature type="non-terminal residue" evidence="7">
    <location>
        <position position="1"/>
    </location>
</feature>
<dbReference type="EMBL" id="BARV01002657">
    <property type="protein sequence ID" value="GAH94627.1"/>
    <property type="molecule type" value="Genomic_DNA"/>
</dbReference>
<organism evidence="7">
    <name type="scientific">marine sediment metagenome</name>
    <dbReference type="NCBI Taxonomy" id="412755"/>
    <lineage>
        <taxon>unclassified sequences</taxon>
        <taxon>metagenomes</taxon>
        <taxon>ecological metagenomes</taxon>
    </lineage>
</organism>
<keyword evidence="5 6" id="KW-0472">Membrane</keyword>
<dbReference type="InterPro" id="IPR018303">
    <property type="entry name" value="ATPase_P-typ_P_site"/>
</dbReference>
<keyword evidence="4 6" id="KW-1133">Transmembrane helix</keyword>
<comment type="subcellular location">
    <subcellularLocation>
        <location evidence="1">Membrane</location>
    </subcellularLocation>
</comment>
<dbReference type="Gene3D" id="3.40.50.1000">
    <property type="entry name" value="HAD superfamily/HAD-like"/>
    <property type="match status" value="1"/>
</dbReference>
<accession>X1JKM9</accession>
<evidence type="ECO:0000256" key="3">
    <source>
        <dbReference type="ARBA" id="ARBA00022967"/>
    </source>
</evidence>
<name>X1JKM9_9ZZZZ</name>
<dbReference type="GO" id="GO:0055070">
    <property type="term" value="P:copper ion homeostasis"/>
    <property type="evidence" value="ECO:0007669"/>
    <property type="project" value="TreeGrafter"/>
</dbReference>
<dbReference type="InterPro" id="IPR023299">
    <property type="entry name" value="ATPase_P-typ_cyto_dom_N"/>
</dbReference>
<dbReference type="InterPro" id="IPR023214">
    <property type="entry name" value="HAD_sf"/>
</dbReference>
<protein>
    <recommendedName>
        <fullName evidence="8">Heavy metal translocating P-type ATPase</fullName>
    </recommendedName>
</protein>
<evidence type="ECO:0000313" key="7">
    <source>
        <dbReference type="EMBL" id="GAH94627.1"/>
    </source>
</evidence>
<dbReference type="PROSITE" id="PS00154">
    <property type="entry name" value="ATPASE_E1_E2"/>
    <property type="match status" value="1"/>
</dbReference>
<comment type="caution">
    <text evidence="7">The sequence shown here is derived from an EMBL/GenBank/DDBJ whole genome shotgun (WGS) entry which is preliminary data.</text>
</comment>
<proteinExistence type="predicted"/>
<evidence type="ECO:0000256" key="5">
    <source>
        <dbReference type="ARBA" id="ARBA00023136"/>
    </source>
</evidence>
<reference evidence="7" key="1">
    <citation type="journal article" date="2014" name="Front. Microbiol.">
        <title>High frequency of phylogenetically diverse reductive dehalogenase-homologous genes in deep subseafloor sedimentary metagenomes.</title>
        <authorList>
            <person name="Kawai M."/>
            <person name="Futagami T."/>
            <person name="Toyoda A."/>
            <person name="Takaki Y."/>
            <person name="Nishi S."/>
            <person name="Hori S."/>
            <person name="Arai W."/>
            <person name="Tsubouchi T."/>
            <person name="Morono Y."/>
            <person name="Uchiyama I."/>
            <person name="Ito T."/>
            <person name="Fujiyama A."/>
            <person name="Inagaki F."/>
            <person name="Takami H."/>
        </authorList>
    </citation>
    <scope>NUCLEOTIDE SEQUENCE</scope>
    <source>
        <strain evidence="7">Expedition CK06-06</strain>
    </source>
</reference>
<dbReference type="SUPFAM" id="SSF56784">
    <property type="entry name" value="HAD-like"/>
    <property type="match status" value="1"/>
</dbReference>
<gene>
    <name evidence="7" type="ORF">S06H3_06746</name>
</gene>
<evidence type="ECO:0000256" key="1">
    <source>
        <dbReference type="ARBA" id="ARBA00004370"/>
    </source>
</evidence>
<feature type="transmembrane region" description="Helical" evidence="6">
    <location>
        <begin position="43"/>
        <end position="66"/>
    </location>
</feature>
<dbReference type="GO" id="GO:0005507">
    <property type="term" value="F:copper ion binding"/>
    <property type="evidence" value="ECO:0007669"/>
    <property type="project" value="TreeGrafter"/>
</dbReference>
<dbReference type="PANTHER" id="PTHR43520:SF8">
    <property type="entry name" value="P-TYPE CU(+) TRANSPORTER"/>
    <property type="match status" value="1"/>
</dbReference>
<keyword evidence="3" id="KW-1278">Translocase</keyword>
<feature type="transmembrane region" description="Helical" evidence="6">
    <location>
        <begin position="78"/>
        <end position="105"/>
    </location>
</feature>
<evidence type="ECO:0000256" key="6">
    <source>
        <dbReference type="SAM" id="Phobius"/>
    </source>
</evidence>
<dbReference type="GO" id="GO:0043682">
    <property type="term" value="F:P-type divalent copper transporter activity"/>
    <property type="evidence" value="ECO:0007669"/>
    <property type="project" value="TreeGrafter"/>
</dbReference>
<evidence type="ECO:0008006" key="8">
    <source>
        <dbReference type="Google" id="ProtNLM"/>
    </source>
</evidence>
<dbReference type="InterPro" id="IPR036412">
    <property type="entry name" value="HAD-like_sf"/>
</dbReference>
<dbReference type="NCBIfam" id="TIGR01494">
    <property type="entry name" value="ATPase_P-type"/>
    <property type="match status" value="1"/>
</dbReference>
<dbReference type="InterPro" id="IPR023298">
    <property type="entry name" value="ATPase_P-typ_TM_dom_sf"/>
</dbReference>
<evidence type="ECO:0000256" key="2">
    <source>
        <dbReference type="ARBA" id="ARBA00022692"/>
    </source>
</evidence>
<dbReference type="GO" id="GO:0016020">
    <property type="term" value="C:membrane"/>
    <property type="evidence" value="ECO:0007669"/>
    <property type="project" value="UniProtKB-SubCell"/>
</dbReference>
<dbReference type="GO" id="GO:0005524">
    <property type="term" value="F:ATP binding"/>
    <property type="evidence" value="ECO:0007669"/>
    <property type="project" value="InterPro"/>
</dbReference>
<dbReference type="Gene3D" id="1.20.1110.10">
    <property type="entry name" value="Calcium-transporting ATPase, transmembrane domain"/>
    <property type="match status" value="1"/>
</dbReference>
<dbReference type="AlphaFoldDB" id="X1JKM9"/>
<dbReference type="PANTHER" id="PTHR43520">
    <property type="entry name" value="ATP7, ISOFORM B"/>
    <property type="match status" value="1"/>
</dbReference>
<sequence length="158" mass="17111">NGEGSVTVEVKKTGKDSFLSGVIKLVQEAQESKSRTQNLANRAAFWLTIIGISAGIITLVVWLVVLDREFVFSLERSVTVMVITCPHALGLAIPLVVAVSTAISARNGLLIRNRAAFERARNIDAIIFDKTGTLTKGEFGVTNILSLSKEINESELLK</sequence>
<evidence type="ECO:0000256" key="4">
    <source>
        <dbReference type="ARBA" id="ARBA00022989"/>
    </source>
</evidence>
<dbReference type="SUPFAM" id="SSF81665">
    <property type="entry name" value="Calcium ATPase, transmembrane domain M"/>
    <property type="match status" value="1"/>
</dbReference>
<dbReference type="Gene3D" id="3.40.1110.10">
    <property type="entry name" value="Calcium-transporting ATPase, cytoplasmic domain N"/>
    <property type="match status" value="1"/>
</dbReference>
<dbReference type="GO" id="GO:0016887">
    <property type="term" value="F:ATP hydrolysis activity"/>
    <property type="evidence" value="ECO:0007669"/>
    <property type="project" value="InterPro"/>
</dbReference>